<protein>
    <submittedName>
        <fullName evidence="1">Uncharacterized protein</fullName>
    </submittedName>
</protein>
<sequence length="32" mass="3874">MTFFMYSEAEHLSFGQMHLNETSYDMIKTRNN</sequence>
<evidence type="ECO:0000313" key="2">
    <source>
        <dbReference type="Proteomes" id="UP000198935"/>
    </source>
</evidence>
<dbReference type="AlphaFoldDB" id="A0A1H3GQ93"/>
<gene>
    <name evidence="1" type="ORF">SAMN05421736_101249</name>
</gene>
<proteinExistence type="predicted"/>
<dbReference type="Proteomes" id="UP000198935">
    <property type="component" value="Unassembled WGS sequence"/>
</dbReference>
<name>A0A1H3GQ93_9BACI</name>
<accession>A0A1H3GQ93</accession>
<dbReference type="EMBL" id="FNPI01000001">
    <property type="protein sequence ID" value="SDY05496.1"/>
    <property type="molecule type" value="Genomic_DNA"/>
</dbReference>
<keyword evidence="2" id="KW-1185">Reference proteome</keyword>
<organism evidence="1 2">
    <name type="scientific">Evansella caseinilytica</name>
    <dbReference type="NCBI Taxonomy" id="1503961"/>
    <lineage>
        <taxon>Bacteria</taxon>
        <taxon>Bacillati</taxon>
        <taxon>Bacillota</taxon>
        <taxon>Bacilli</taxon>
        <taxon>Bacillales</taxon>
        <taxon>Bacillaceae</taxon>
        <taxon>Evansella</taxon>
    </lineage>
</organism>
<reference evidence="2" key="1">
    <citation type="submission" date="2016-10" db="EMBL/GenBank/DDBJ databases">
        <authorList>
            <person name="Varghese N."/>
            <person name="Submissions S."/>
        </authorList>
    </citation>
    <scope>NUCLEOTIDE SEQUENCE [LARGE SCALE GENOMIC DNA]</scope>
    <source>
        <strain evidence="2">SP</strain>
    </source>
</reference>
<evidence type="ECO:0000313" key="1">
    <source>
        <dbReference type="EMBL" id="SDY05496.1"/>
    </source>
</evidence>
<dbReference type="STRING" id="1503961.SAMN05421736_101249"/>